<dbReference type="GO" id="GO:0051751">
    <property type="term" value="F:alpha-1,4-mannosyltransferase activity"/>
    <property type="evidence" value="ECO:0007669"/>
    <property type="project" value="InterPro"/>
</dbReference>
<dbReference type="VEuPathDB" id="ToxoDB:LOC34622654"/>
<dbReference type="GO" id="GO:0005789">
    <property type="term" value="C:endoplasmic reticulum membrane"/>
    <property type="evidence" value="ECO:0007669"/>
    <property type="project" value="UniProtKB-SubCell"/>
</dbReference>
<dbReference type="PANTHER" id="PTHR12886:SF0">
    <property type="entry name" value="GPI MANNOSYLTRANSFERASE 1"/>
    <property type="match status" value="1"/>
</dbReference>
<keyword evidence="7 11" id="KW-0812">Transmembrane</keyword>
<organism evidence="12 13">
    <name type="scientific">Cyclospora cayetanensis</name>
    <dbReference type="NCBI Taxonomy" id="88456"/>
    <lineage>
        <taxon>Eukaryota</taxon>
        <taxon>Sar</taxon>
        <taxon>Alveolata</taxon>
        <taxon>Apicomplexa</taxon>
        <taxon>Conoidasida</taxon>
        <taxon>Coccidia</taxon>
        <taxon>Eucoccidiorida</taxon>
        <taxon>Eimeriorina</taxon>
        <taxon>Eimeriidae</taxon>
        <taxon>Cyclospora</taxon>
    </lineage>
</organism>
<name>A0A1D3D046_9EIME</name>
<feature type="transmembrane region" description="Helical" evidence="11">
    <location>
        <begin position="51"/>
        <end position="71"/>
    </location>
</feature>
<accession>A0A1D3D046</accession>
<feature type="transmembrane region" description="Helical" evidence="11">
    <location>
        <begin position="152"/>
        <end position="175"/>
    </location>
</feature>
<feature type="transmembrane region" description="Helical" evidence="11">
    <location>
        <begin position="123"/>
        <end position="140"/>
    </location>
</feature>
<evidence type="ECO:0000256" key="3">
    <source>
        <dbReference type="ARBA" id="ARBA00011071"/>
    </source>
</evidence>
<evidence type="ECO:0000256" key="10">
    <source>
        <dbReference type="ARBA" id="ARBA00023136"/>
    </source>
</evidence>
<evidence type="ECO:0000313" key="13">
    <source>
        <dbReference type="Proteomes" id="UP000095192"/>
    </source>
</evidence>
<comment type="caution">
    <text evidence="11">Lacks conserved residue(s) required for the propagation of feature annotation.</text>
</comment>
<evidence type="ECO:0000256" key="9">
    <source>
        <dbReference type="ARBA" id="ARBA00022989"/>
    </source>
</evidence>
<sequence length="186" mass="21353">MSAPPYPCCRRYGFPFVYESYLYHATRSDHRHNLSLYFYLLYLDSSAPLKGLSVALLLPQLVGTLLVGCFFAKKHLEAALCLQTIAFVALNKVCTSQYFLWWLCLLPFAVASTDMSRKTVRDVVVAIVFFQLSCFLWLFFAYKLEFEGHPVFLQLMLASVVFFASQMHLVTLVCSRIRANDKAVKY</sequence>
<evidence type="ECO:0000313" key="12">
    <source>
        <dbReference type="EMBL" id="OEH76834.1"/>
    </source>
</evidence>
<keyword evidence="8 11" id="KW-0256">Endoplasmic reticulum</keyword>
<keyword evidence="5 11" id="KW-0328">Glycosyltransferase</keyword>
<evidence type="ECO:0000256" key="1">
    <source>
        <dbReference type="ARBA" id="ARBA00004477"/>
    </source>
</evidence>
<dbReference type="EC" id="2.4.1.-" evidence="11"/>
<comment type="similarity">
    <text evidence="3 11">Belongs to the PIGM family.</text>
</comment>
<dbReference type="UniPathway" id="UPA00196"/>
<evidence type="ECO:0000256" key="7">
    <source>
        <dbReference type="ARBA" id="ARBA00022692"/>
    </source>
</evidence>
<evidence type="ECO:0000256" key="5">
    <source>
        <dbReference type="ARBA" id="ARBA00022676"/>
    </source>
</evidence>
<evidence type="ECO:0000256" key="8">
    <source>
        <dbReference type="ARBA" id="ARBA00022824"/>
    </source>
</evidence>
<keyword evidence="9 11" id="KW-1133">Transmembrane helix</keyword>
<protein>
    <recommendedName>
        <fullName evidence="11">GPI mannosyltransferase 1</fullName>
        <ecNumber evidence="11">2.4.1.-</ecNumber>
    </recommendedName>
    <alternativeName>
        <fullName evidence="11">GPI mannosyltransferase I</fullName>
    </alternativeName>
</protein>
<dbReference type="Proteomes" id="UP000095192">
    <property type="component" value="Unassembled WGS sequence"/>
</dbReference>
<dbReference type="InParanoid" id="A0A1D3D046"/>
<keyword evidence="13" id="KW-1185">Reference proteome</keyword>
<dbReference type="Pfam" id="PF05007">
    <property type="entry name" value="Mannosyl_trans"/>
    <property type="match status" value="1"/>
</dbReference>
<keyword evidence="4 11" id="KW-0337">GPI-anchor biosynthesis</keyword>
<evidence type="ECO:0000256" key="11">
    <source>
        <dbReference type="RuleBase" id="RU365064"/>
    </source>
</evidence>
<dbReference type="GO" id="GO:1990529">
    <property type="term" value="C:glycosylphosphatidylinositol-mannosyltransferase I complex"/>
    <property type="evidence" value="ECO:0007669"/>
    <property type="project" value="TreeGrafter"/>
</dbReference>
<evidence type="ECO:0000256" key="6">
    <source>
        <dbReference type="ARBA" id="ARBA00022679"/>
    </source>
</evidence>
<evidence type="ECO:0000256" key="4">
    <source>
        <dbReference type="ARBA" id="ARBA00022502"/>
    </source>
</evidence>
<dbReference type="InterPro" id="IPR007704">
    <property type="entry name" value="PIG-M"/>
</dbReference>
<keyword evidence="10 11" id="KW-0472">Membrane</keyword>
<dbReference type="PANTHER" id="PTHR12886">
    <property type="entry name" value="PIG-M MANNOSYLTRANSFERASE"/>
    <property type="match status" value="1"/>
</dbReference>
<evidence type="ECO:0000256" key="2">
    <source>
        <dbReference type="ARBA" id="ARBA00004687"/>
    </source>
</evidence>
<comment type="pathway">
    <text evidence="2 11">Glycolipid biosynthesis; glycosylphosphatidylinositol-anchor biosynthesis.</text>
</comment>
<dbReference type="VEuPathDB" id="ToxoDB:cyc_06509"/>
<comment type="subcellular location">
    <subcellularLocation>
        <location evidence="1 11">Endoplasmic reticulum membrane</location>
        <topology evidence="1 11">Multi-pass membrane protein</topology>
    </subcellularLocation>
</comment>
<proteinExistence type="inferred from homology"/>
<dbReference type="GO" id="GO:0004376">
    <property type="term" value="F:GPI mannosyltransferase activity"/>
    <property type="evidence" value="ECO:0007669"/>
    <property type="project" value="InterPro"/>
</dbReference>
<reference evidence="12 13" key="1">
    <citation type="journal article" date="2016" name="BMC Genomics">
        <title>Comparative genomics reveals Cyclospora cayetanensis possesses coccidia-like metabolism and invasion components but unique surface antigens.</title>
        <authorList>
            <person name="Liu S."/>
            <person name="Wang L."/>
            <person name="Zheng H."/>
            <person name="Xu Z."/>
            <person name="Roellig D.M."/>
            <person name="Li N."/>
            <person name="Frace M.A."/>
            <person name="Tang K."/>
            <person name="Arrowood M.J."/>
            <person name="Moss D.M."/>
            <person name="Zhang L."/>
            <person name="Feng Y."/>
            <person name="Xiao L."/>
        </authorList>
    </citation>
    <scope>NUCLEOTIDE SEQUENCE [LARGE SCALE GENOMIC DNA]</scope>
    <source>
        <strain evidence="12 13">CHN_HEN01</strain>
    </source>
</reference>
<dbReference type="AlphaFoldDB" id="A0A1D3D046"/>
<dbReference type="GO" id="GO:0006506">
    <property type="term" value="P:GPI anchor biosynthetic process"/>
    <property type="evidence" value="ECO:0007669"/>
    <property type="project" value="UniProtKB-UniPathway"/>
</dbReference>
<comment type="caution">
    <text evidence="12">The sequence shown here is derived from an EMBL/GenBank/DDBJ whole genome shotgun (WGS) entry which is preliminary data.</text>
</comment>
<comment type="function">
    <text evidence="11">Catalytic subunit of the glycosylphosphatidylinositol-mannosyltransferase I complex which catalyzes the transfer of the first mannose, via an alpha-1,4 bond from a dolichol-phosphate-mannose (Dol-P-Man) to the glucosaminyl acyl phosphatidylinositol (GlcN-(acyl)PI) intermediate to generate alpha-D-Man-(1-&gt;4)-alpha-D-GlcN-(1-&gt;6)-(1-radyl,2-acyl-sn-glycero-3-phospho)-2-acyl-inositol and participates in the sixth step of the glycosylphosphatidylinositol-anchor biosynthesis.</text>
</comment>
<dbReference type="EMBL" id="JROU02001307">
    <property type="protein sequence ID" value="OEH76834.1"/>
    <property type="molecule type" value="Genomic_DNA"/>
</dbReference>
<keyword evidence="6 11" id="KW-0808">Transferase</keyword>
<gene>
    <name evidence="12" type="ORF">cyc_06509</name>
</gene>